<comment type="caution">
    <text evidence="2">The sequence shown here is derived from an EMBL/GenBank/DDBJ whole genome shotgun (WGS) entry which is preliminary data.</text>
</comment>
<feature type="compositionally biased region" description="Polar residues" evidence="1">
    <location>
        <begin position="1"/>
        <end position="12"/>
    </location>
</feature>
<protein>
    <submittedName>
        <fullName evidence="2">Uncharacterized protein</fullName>
    </submittedName>
</protein>
<evidence type="ECO:0000256" key="1">
    <source>
        <dbReference type="SAM" id="MobiDB-lite"/>
    </source>
</evidence>
<proteinExistence type="predicted"/>
<dbReference type="Proteomes" id="UP000759537">
    <property type="component" value="Unassembled WGS sequence"/>
</dbReference>
<keyword evidence="3" id="KW-1185">Reference proteome</keyword>
<dbReference type="EMBL" id="WHVB01000026">
    <property type="protein sequence ID" value="KAF8470260.1"/>
    <property type="molecule type" value="Genomic_DNA"/>
</dbReference>
<dbReference type="AlphaFoldDB" id="A0A9P5MP58"/>
<feature type="compositionally biased region" description="Polar residues" evidence="1">
    <location>
        <begin position="28"/>
        <end position="37"/>
    </location>
</feature>
<feature type="region of interest" description="Disordered" evidence="1">
    <location>
        <begin position="61"/>
        <end position="103"/>
    </location>
</feature>
<evidence type="ECO:0000313" key="2">
    <source>
        <dbReference type="EMBL" id="KAF8470260.1"/>
    </source>
</evidence>
<name>A0A9P5MP58_9AGAM</name>
<feature type="region of interest" description="Disordered" evidence="1">
    <location>
        <begin position="1"/>
        <end position="43"/>
    </location>
</feature>
<feature type="compositionally biased region" description="Low complexity" evidence="1">
    <location>
        <begin position="78"/>
        <end position="89"/>
    </location>
</feature>
<accession>A0A9P5MP58</accession>
<organism evidence="2 3">
    <name type="scientific">Russula ochroleuca</name>
    <dbReference type="NCBI Taxonomy" id="152965"/>
    <lineage>
        <taxon>Eukaryota</taxon>
        <taxon>Fungi</taxon>
        <taxon>Dikarya</taxon>
        <taxon>Basidiomycota</taxon>
        <taxon>Agaricomycotina</taxon>
        <taxon>Agaricomycetes</taxon>
        <taxon>Russulales</taxon>
        <taxon>Russulaceae</taxon>
        <taxon>Russula</taxon>
    </lineage>
</organism>
<reference evidence="2" key="1">
    <citation type="submission" date="2019-10" db="EMBL/GenBank/DDBJ databases">
        <authorList>
            <consortium name="DOE Joint Genome Institute"/>
            <person name="Kuo A."/>
            <person name="Miyauchi S."/>
            <person name="Kiss E."/>
            <person name="Drula E."/>
            <person name="Kohler A."/>
            <person name="Sanchez-Garcia M."/>
            <person name="Andreopoulos B."/>
            <person name="Barry K.W."/>
            <person name="Bonito G."/>
            <person name="Buee M."/>
            <person name="Carver A."/>
            <person name="Chen C."/>
            <person name="Cichocki N."/>
            <person name="Clum A."/>
            <person name="Culley D."/>
            <person name="Crous P.W."/>
            <person name="Fauchery L."/>
            <person name="Girlanda M."/>
            <person name="Hayes R."/>
            <person name="Keri Z."/>
            <person name="LaButti K."/>
            <person name="Lipzen A."/>
            <person name="Lombard V."/>
            <person name="Magnuson J."/>
            <person name="Maillard F."/>
            <person name="Morin E."/>
            <person name="Murat C."/>
            <person name="Nolan M."/>
            <person name="Ohm R."/>
            <person name="Pangilinan J."/>
            <person name="Pereira M."/>
            <person name="Perotto S."/>
            <person name="Peter M."/>
            <person name="Riley R."/>
            <person name="Sitrit Y."/>
            <person name="Stielow B."/>
            <person name="Szollosi G."/>
            <person name="Zifcakova L."/>
            <person name="Stursova M."/>
            <person name="Spatafora J.W."/>
            <person name="Tedersoo L."/>
            <person name="Vaario L.-M."/>
            <person name="Yamada A."/>
            <person name="Yan M."/>
            <person name="Wang P."/>
            <person name="Xu J."/>
            <person name="Bruns T."/>
            <person name="Baldrian P."/>
            <person name="Vilgalys R."/>
            <person name="Henrissat B."/>
            <person name="Grigoriev I.V."/>
            <person name="Hibbett D."/>
            <person name="Nagy L.G."/>
            <person name="Martin F.M."/>
        </authorList>
    </citation>
    <scope>NUCLEOTIDE SEQUENCE</scope>
    <source>
        <strain evidence="2">Prilba</strain>
    </source>
</reference>
<sequence length="258" mass="27368">MSTFKTNRSTGLTFGMPGRPSCVEVASTGVQPSQGPSNHPKGPKWLKPLEYTLQHQDDVWPTSATHKGTNSEVGQEGAAHNAVAAADTAWSDTRRKGCGAQPTSLSKVERERIKDTMVLMVHAWEEDICKAYGAGLLMRAIPEQKKTLASQAFAPGLRSSHGDRILAAVRGDIMKAQPAMSRGVIPPVPAKHAATIAPYSQTVPVGRKPATGTPCLQHAEAPLNATDRNVHKGKPCCVGLLTFGCRGAEVSLATSFPS</sequence>
<reference evidence="2" key="2">
    <citation type="journal article" date="2020" name="Nat. Commun.">
        <title>Large-scale genome sequencing of mycorrhizal fungi provides insights into the early evolution of symbiotic traits.</title>
        <authorList>
            <person name="Miyauchi S."/>
            <person name="Kiss E."/>
            <person name="Kuo A."/>
            <person name="Drula E."/>
            <person name="Kohler A."/>
            <person name="Sanchez-Garcia M."/>
            <person name="Morin E."/>
            <person name="Andreopoulos B."/>
            <person name="Barry K.W."/>
            <person name="Bonito G."/>
            <person name="Buee M."/>
            <person name="Carver A."/>
            <person name="Chen C."/>
            <person name="Cichocki N."/>
            <person name="Clum A."/>
            <person name="Culley D."/>
            <person name="Crous P.W."/>
            <person name="Fauchery L."/>
            <person name="Girlanda M."/>
            <person name="Hayes R.D."/>
            <person name="Keri Z."/>
            <person name="LaButti K."/>
            <person name="Lipzen A."/>
            <person name="Lombard V."/>
            <person name="Magnuson J."/>
            <person name="Maillard F."/>
            <person name="Murat C."/>
            <person name="Nolan M."/>
            <person name="Ohm R.A."/>
            <person name="Pangilinan J."/>
            <person name="Pereira M.F."/>
            <person name="Perotto S."/>
            <person name="Peter M."/>
            <person name="Pfister S."/>
            <person name="Riley R."/>
            <person name="Sitrit Y."/>
            <person name="Stielow J.B."/>
            <person name="Szollosi G."/>
            <person name="Zifcakova L."/>
            <person name="Stursova M."/>
            <person name="Spatafora J.W."/>
            <person name="Tedersoo L."/>
            <person name="Vaario L.M."/>
            <person name="Yamada A."/>
            <person name="Yan M."/>
            <person name="Wang P."/>
            <person name="Xu J."/>
            <person name="Bruns T."/>
            <person name="Baldrian P."/>
            <person name="Vilgalys R."/>
            <person name="Dunand C."/>
            <person name="Henrissat B."/>
            <person name="Grigoriev I.V."/>
            <person name="Hibbett D."/>
            <person name="Nagy L.G."/>
            <person name="Martin F.M."/>
        </authorList>
    </citation>
    <scope>NUCLEOTIDE SEQUENCE</scope>
    <source>
        <strain evidence="2">Prilba</strain>
    </source>
</reference>
<gene>
    <name evidence="2" type="ORF">DFH94DRAFT_811822</name>
</gene>
<feature type="compositionally biased region" description="Polar residues" evidence="1">
    <location>
        <begin position="62"/>
        <end position="73"/>
    </location>
</feature>
<evidence type="ECO:0000313" key="3">
    <source>
        <dbReference type="Proteomes" id="UP000759537"/>
    </source>
</evidence>